<comment type="similarity">
    <text evidence="12">Belongs to the G-protein coupled receptor 1 family.</text>
</comment>
<dbReference type="GO" id="GO:0030194">
    <property type="term" value="P:positive regulation of blood coagulation"/>
    <property type="evidence" value="ECO:0007669"/>
    <property type="project" value="TreeGrafter"/>
</dbReference>
<keyword evidence="9" id="KW-0325">Glycoprotein</keyword>
<evidence type="ECO:0000256" key="13">
    <source>
        <dbReference type="SAM" id="MobiDB-lite"/>
    </source>
</evidence>
<reference evidence="16 17" key="1">
    <citation type="journal article" date="2013" name="Proc. Natl. Acad. Sci. U.S.A.">
        <title>The king cobra genome reveals dynamic gene evolution and adaptation in the snake venom system.</title>
        <authorList>
            <person name="Vonk F.J."/>
            <person name="Casewell N.R."/>
            <person name="Henkel C.V."/>
            <person name="Heimberg A.M."/>
            <person name="Jansen H.J."/>
            <person name="McCleary R.J."/>
            <person name="Kerkkamp H.M."/>
            <person name="Vos R.A."/>
            <person name="Guerreiro I."/>
            <person name="Calvete J.J."/>
            <person name="Wuster W."/>
            <person name="Woods A.E."/>
            <person name="Logan J.M."/>
            <person name="Harrison R.A."/>
            <person name="Castoe T.A."/>
            <person name="de Koning A.P."/>
            <person name="Pollock D.D."/>
            <person name="Yandell M."/>
            <person name="Calderon D."/>
            <person name="Renjifo C."/>
            <person name="Currier R.B."/>
            <person name="Salgado D."/>
            <person name="Pla D."/>
            <person name="Sanz L."/>
            <person name="Hyder A.S."/>
            <person name="Ribeiro J.M."/>
            <person name="Arntzen J.W."/>
            <person name="van den Thillart G.E."/>
            <person name="Boetzer M."/>
            <person name="Pirovano W."/>
            <person name="Dirks R.P."/>
            <person name="Spaink H.P."/>
            <person name="Duboule D."/>
            <person name="McGlinn E."/>
            <person name="Kini R.M."/>
            <person name="Richardson M.K."/>
        </authorList>
    </citation>
    <scope>NUCLEOTIDE SEQUENCE</scope>
    <source>
        <tissue evidence="16">Blood</tissue>
    </source>
</reference>
<feature type="transmembrane region" description="Helical" evidence="14">
    <location>
        <begin position="245"/>
        <end position="273"/>
    </location>
</feature>
<gene>
    <name evidence="16" type="primary">F2RL1</name>
    <name evidence="16" type="ORF">L345_06218</name>
</gene>
<dbReference type="SMART" id="SM01381">
    <property type="entry name" value="7TM_GPCR_Srsx"/>
    <property type="match status" value="1"/>
</dbReference>
<feature type="transmembrane region" description="Helical" evidence="14">
    <location>
        <begin position="580"/>
        <end position="604"/>
    </location>
</feature>
<feature type="non-terminal residue" evidence="16">
    <location>
        <position position="1"/>
    </location>
</feature>
<feature type="transmembrane region" description="Helical" evidence="14">
    <location>
        <begin position="530"/>
        <end position="551"/>
    </location>
</feature>
<feature type="transmembrane region" description="Helical" evidence="14">
    <location>
        <begin position="750"/>
        <end position="775"/>
    </location>
</feature>
<dbReference type="InterPro" id="IPR003912">
    <property type="entry name" value="Protea_act_rcpt"/>
</dbReference>
<feature type="transmembrane region" description="Helical" evidence="14">
    <location>
        <begin position="824"/>
        <end position="843"/>
    </location>
</feature>
<evidence type="ECO:0000259" key="15">
    <source>
        <dbReference type="PROSITE" id="PS50262"/>
    </source>
</evidence>
<dbReference type="GO" id="GO:0005886">
    <property type="term" value="C:plasma membrane"/>
    <property type="evidence" value="ECO:0007669"/>
    <property type="project" value="UniProtKB-SubCell"/>
</dbReference>
<dbReference type="PANTHER" id="PTHR24232">
    <property type="entry name" value="G-PROTEIN COUPLED RECEPTOR"/>
    <property type="match status" value="1"/>
</dbReference>
<proteinExistence type="inferred from homology"/>
<feature type="domain" description="G-protein coupled receptors family 1 profile" evidence="15">
    <location>
        <begin position="430"/>
        <end position="681"/>
    </location>
</feature>
<feature type="transmembrane region" description="Helical" evidence="14">
    <location>
        <begin position="448"/>
        <end position="468"/>
    </location>
</feature>
<feature type="transmembrane region" description="Helical" evidence="14">
    <location>
        <begin position="864"/>
        <end position="886"/>
    </location>
</feature>
<evidence type="ECO:0000256" key="2">
    <source>
        <dbReference type="ARBA" id="ARBA00022475"/>
    </source>
</evidence>
<evidence type="ECO:0000313" key="17">
    <source>
        <dbReference type="Proteomes" id="UP000018936"/>
    </source>
</evidence>
<evidence type="ECO:0000256" key="4">
    <source>
        <dbReference type="ARBA" id="ARBA00022989"/>
    </source>
</evidence>
<evidence type="ECO:0000256" key="10">
    <source>
        <dbReference type="ARBA" id="ARBA00023224"/>
    </source>
</evidence>
<dbReference type="Pfam" id="PF00001">
    <property type="entry name" value="7tm_1"/>
    <property type="match status" value="3"/>
</dbReference>
<dbReference type="PRINTS" id="PR00237">
    <property type="entry name" value="GPCRRHODOPSN"/>
</dbReference>
<feature type="domain" description="G-protein coupled receptors family 1 profile" evidence="15">
    <location>
        <begin position="99"/>
        <end position="352"/>
    </location>
</feature>
<evidence type="ECO:0000256" key="9">
    <source>
        <dbReference type="ARBA" id="ARBA00023180"/>
    </source>
</evidence>
<evidence type="ECO:0000256" key="1">
    <source>
        <dbReference type="ARBA" id="ARBA00004651"/>
    </source>
</evidence>
<dbReference type="PRINTS" id="PR01152">
    <property type="entry name" value="PROTEASEAR2"/>
</dbReference>
<dbReference type="PROSITE" id="PS00237">
    <property type="entry name" value="G_PROTEIN_RECEP_F1_1"/>
    <property type="match status" value="2"/>
</dbReference>
<name>V8P2F1_OPHHA</name>
<dbReference type="Proteomes" id="UP000018936">
    <property type="component" value="Unassembled WGS sequence"/>
</dbReference>
<dbReference type="GO" id="GO:0007596">
    <property type="term" value="P:blood coagulation"/>
    <property type="evidence" value="ECO:0007669"/>
    <property type="project" value="InterPro"/>
</dbReference>
<feature type="transmembrane region" description="Helical" evidence="14">
    <location>
        <begin position="488"/>
        <end position="509"/>
    </location>
</feature>
<dbReference type="GO" id="GO:0015057">
    <property type="term" value="F:thrombin-activated receptor activity"/>
    <property type="evidence" value="ECO:0007669"/>
    <property type="project" value="InterPro"/>
</dbReference>
<protein>
    <submittedName>
        <fullName evidence="16">Proteinase-activated receptor 2</fullName>
    </submittedName>
</protein>
<feature type="transmembrane region" description="Helical" evidence="14">
    <location>
        <begin position="83"/>
        <end position="108"/>
    </location>
</feature>
<dbReference type="InterPro" id="IPR017452">
    <property type="entry name" value="GPCR_Rhodpsn_7TM"/>
</dbReference>
<evidence type="ECO:0000313" key="16">
    <source>
        <dbReference type="EMBL" id="ETE67992.1"/>
    </source>
</evidence>
<dbReference type="PANTHER" id="PTHR24232:SF20">
    <property type="entry name" value="PROTEINASE-ACTIVATED RECEPTOR 1"/>
    <property type="match status" value="1"/>
</dbReference>
<evidence type="ECO:0000256" key="5">
    <source>
        <dbReference type="ARBA" id="ARBA00023040"/>
    </source>
</evidence>
<feature type="transmembrane region" description="Helical" evidence="14">
    <location>
        <begin position="624"/>
        <end position="651"/>
    </location>
</feature>
<feature type="transmembrane region" description="Helical" evidence="14">
    <location>
        <begin position="916"/>
        <end position="938"/>
    </location>
</feature>
<keyword evidence="4 14" id="KW-1133">Transmembrane helix</keyword>
<sequence length="1068" mass="120664">MNKCDFSSVGSSFMNDTRVNPKSFPIKVQEGGGYEPIPLYDNNVENDLEIGSGSSSQSRIQSLPKYGLVEDVERLLFSGWLTYFVPGVYTLVVSLSLPLNITAIFLFLQKMKVKKPAIMYMLNLAVADVLFASVLPFRIVYSFSGNHWPFGPAMCNFVTATFYCNMYCSILLMTVISIDRFLAVVYPMQSLSWRTLRRASVVCVAIWLVSIAGVVPLLITEQTTDILPLNVTTCHDVLKESDLQAYYRIFFTILFSFFFFVPLIVCTICYVCIIWCLSSSNIAVKSGKRTRALLLSVAVLSIFIVCFGPTNLLLLVHYVYFSYSNYTGNIYFAYLLCVCISSVSCCIDPLIYYYASSECQRQLSNLLCCRKDSELRSLTSDNPLGSRTSQRVTGTSTIDNNDVGTYFTNPWLTQFLPTVEILMFVLGLPLNALAIHIFVTKTKLWKPAMVYMLNLAFADLLMLSMLPLKITYLFSGHNWVFGSIMCQLAASTLMCNMYCSILLMTGISIDRFLALVCPMKSLSWRTARRASVACFAIWLLAIVGTSPLMVFDLTVWIPQMNITTCFEAQKISASVDFFSYYLFTLSTFFFFIPLLISTACYICIIRRLFLSKFMVQPGRKRRAIFLSGVVLCTFFLCFGPANILLLIQLFFPYEHLQSIFFAHMLSLSLSALNCCLDPLIYYYASSECQRRVWSVLCPRKLVLVGKMRNKTGVSVGGRSLVGLQTNSTNKTVYSIDDSATKILTGKLTTIFLPMVYIIVFIIGLPSNALALWVFFFRTKKKHPAVIYMANLALADLLFVIWFPLKIAYHVNGNNWIYGEVLCKILVGFFYGNMYCSILFMTCLSVQRYWVIANPILHSRKKSEIAIKVSAAIWILLLLGTMPLYLINQTVHIANLNITTCHDVLPQSVLANDMFNYFLSLAIGVFLFPAVLTTGAYILMIKTLNASITDVTIGKKRRRAIKLIITVLSTYLICFLPSNILLVVHYAQIKNSNIYALYITALCLSTLNSCIDPFIYYFISKDFRDNLKNALLCRSVRTTKRMQVSLSSNRYPRKSPSYSSSSNTTKSTY</sequence>
<keyword evidence="5 12" id="KW-0297">G-protein coupled receptor</keyword>
<dbReference type="EMBL" id="AZIM01001126">
    <property type="protein sequence ID" value="ETE67992.1"/>
    <property type="molecule type" value="Genomic_DNA"/>
</dbReference>
<comment type="subcellular location">
    <subcellularLocation>
        <location evidence="1">Cell membrane</location>
        <topology evidence="1">Multi-pass membrane protein</topology>
    </subcellularLocation>
</comment>
<dbReference type="GO" id="GO:0007200">
    <property type="term" value="P:phospholipase C-activating G protein-coupled receptor signaling pathway"/>
    <property type="evidence" value="ECO:0007669"/>
    <property type="project" value="TreeGrafter"/>
</dbReference>
<feature type="domain" description="G-protein coupled receptors family 1 profile" evidence="15">
    <location>
        <begin position="766"/>
        <end position="1015"/>
    </location>
</feature>
<evidence type="ECO:0000256" key="14">
    <source>
        <dbReference type="SAM" id="Phobius"/>
    </source>
</evidence>
<keyword evidence="17" id="KW-1185">Reference proteome</keyword>
<dbReference type="InterPro" id="IPR000276">
    <property type="entry name" value="GPCR_Rhodpsn"/>
</dbReference>
<dbReference type="AlphaFoldDB" id="V8P2F1"/>
<dbReference type="PROSITE" id="PS50262">
    <property type="entry name" value="G_PROTEIN_RECEP_F1_2"/>
    <property type="match status" value="3"/>
</dbReference>
<evidence type="ECO:0000256" key="12">
    <source>
        <dbReference type="RuleBase" id="RU000688"/>
    </source>
</evidence>
<dbReference type="GO" id="GO:0035025">
    <property type="term" value="P:positive regulation of Rho protein signal transduction"/>
    <property type="evidence" value="ECO:0007669"/>
    <property type="project" value="TreeGrafter"/>
</dbReference>
<organism evidence="16 17">
    <name type="scientific">Ophiophagus hannah</name>
    <name type="common">King cobra</name>
    <name type="synonym">Naja hannah</name>
    <dbReference type="NCBI Taxonomy" id="8665"/>
    <lineage>
        <taxon>Eukaryota</taxon>
        <taxon>Metazoa</taxon>
        <taxon>Chordata</taxon>
        <taxon>Craniata</taxon>
        <taxon>Vertebrata</taxon>
        <taxon>Euteleostomi</taxon>
        <taxon>Lepidosauria</taxon>
        <taxon>Squamata</taxon>
        <taxon>Bifurcata</taxon>
        <taxon>Unidentata</taxon>
        <taxon>Episquamata</taxon>
        <taxon>Toxicofera</taxon>
        <taxon>Serpentes</taxon>
        <taxon>Colubroidea</taxon>
        <taxon>Elapidae</taxon>
        <taxon>Elapinae</taxon>
        <taxon>Ophiophagus</taxon>
    </lineage>
</organism>
<keyword evidence="2" id="KW-1003">Cell membrane</keyword>
<evidence type="ECO:0000256" key="7">
    <source>
        <dbReference type="ARBA" id="ARBA00023157"/>
    </source>
</evidence>
<feature type="transmembrane region" description="Helical" evidence="14">
    <location>
        <begin position="293"/>
        <end position="320"/>
    </location>
</feature>
<feature type="transmembrane region" description="Helical" evidence="14">
    <location>
        <begin position="120"/>
        <end position="140"/>
    </location>
</feature>
<keyword evidence="8 12" id="KW-0675">Receptor</keyword>
<dbReference type="SUPFAM" id="SSF81321">
    <property type="entry name" value="Family A G protein-coupled receptor-like"/>
    <property type="match status" value="3"/>
</dbReference>
<feature type="transmembrane region" description="Helical" evidence="14">
    <location>
        <begin position="199"/>
        <end position="219"/>
    </location>
</feature>
<feature type="transmembrane region" description="Helical" evidence="14">
    <location>
        <begin position="160"/>
        <end position="178"/>
    </location>
</feature>
<accession>V8P2F1</accession>
<comment type="caution">
    <text evidence="16">The sequence shown here is derived from an EMBL/GenBank/DDBJ whole genome shotgun (WGS) entry which is preliminary data.</text>
</comment>
<feature type="transmembrane region" description="Helical" evidence="14">
    <location>
        <begin position="994"/>
        <end position="1018"/>
    </location>
</feature>
<evidence type="ECO:0000256" key="11">
    <source>
        <dbReference type="PIRSR" id="PIRSR603912-52"/>
    </source>
</evidence>
<feature type="transmembrane region" description="Helical" evidence="14">
    <location>
        <begin position="332"/>
        <end position="355"/>
    </location>
</feature>
<dbReference type="FunFam" id="1.20.1070.10:FF:000040">
    <property type="entry name" value="Coagulation factor 2 (thrombin) receptor"/>
    <property type="match status" value="3"/>
</dbReference>
<evidence type="ECO:0000256" key="3">
    <source>
        <dbReference type="ARBA" id="ARBA00022692"/>
    </source>
</evidence>
<feature type="disulfide bond" evidence="11">
    <location>
        <begin position="822"/>
        <end position="900"/>
    </location>
</feature>
<evidence type="ECO:0000256" key="8">
    <source>
        <dbReference type="ARBA" id="ARBA00023170"/>
    </source>
</evidence>
<feature type="transmembrane region" description="Helical" evidence="14">
    <location>
        <begin position="784"/>
        <end position="804"/>
    </location>
</feature>
<evidence type="ECO:0000256" key="6">
    <source>
        <dbReference type="ARBA" id="ARBA00023136"/>
    </source>
</evidence>
<dbReference type="PRINTS" id="PR01428">
    <property type="entry name" value="PROTEASEAR"/>
</dbReference>
<dbReference type="OrthoDB" id="9370401at2759"/>
<keyword evidence="6 14" id="KW-0472">Membrane</keyword>
<feature type="compositionally biased region" description="Low complexity" evidence="13">
    <location>
        <begin position="1046"/>
        <end position="1068"/>
    </location>
</feature>
<dbReference type="Gene3D" id="1.20.1070.10">
    <property type="entry name" value="Rhodopsin 7-helix transmembrane proteins"/>
    <property type="match status" value="3"/>
</dbReference>
<keyword evidence="10 12" id="KW-0807">Transducer</keyword>
<keyword evidence="7 11" id="KW-1015">Disulfide bond</keyword>
<keyword evidence="3 12" id="KW-0812">Transmembrane</keyword>
<dbReference type="InterPro" id="IPR002281">
    <property type="entry name" value="Pro_rcpt_2"/>
</dbReference>
<feature type="region of interest" description="Disordered" evidence="13">
    <location>
        <begin position="1045"/>
        <end position="1068"/>
    </location>
</feature>
<feature type="transmembrane region" description="Helical" evidence="14">
    <location>
        <begin position="959"/>
        <end position="982"/>
    </location>
</feature>